<keyword evidence="2" id="KW-1185">Reference proteome</keyword>
<comment type="caution">
    <text evidence="1">The sequence shown here is derived from an EMBL/GenBank/DDBJ whole genome shotgun (WGS) entry which is preliminary data.</text>
</comment>
<reference evidence="1" key="1">
    <citation type="submission" date="2020-07" db="EMBL/GenBank/DDBJ databases">
        <title>Clarias magur genome sequencing, assembly and annotation.</title>
        <authorList>
            <person name="Kushwaha B."/>
            <person name="Kumar R."/>
            <person name="Das P."/>
            <person name="Joshi C.G."/>
            <person name="Kumar D."/>
            <person name="Nagpure N.S."/>
            <person name="Pandey M."/>
            <person name="Agarwal S."/>
            <person name="Srivastava S."/>
            <person name="Singh M."/>
            <person name="Sahoo L."/>
            <person name="Jayasankar P."/>
            <person name="Meher P.K."/>
            <person name="Koringa P.G."/>
            <person name="Iquebal M.A."/>
            <person name="Das S.P."/>
            <person name="Bit A."/>
            <person name="Patnaik S."/>
            <person name="Patel N."/>
            <person name="Shah T.M."/>
            <person name="Hinsu A."/>
            <person name="Jena J.K."/>
        </authorList>
    </citation>
    <scope>NUCLEOTIDE SEQUENCE</scope>
    <source>
        <strain evidence="1">CIFAMagur01</strain>
        <tissue evidence="1">Testis</tissue>
    </source>
</reference>
<sequence>ATHRAEVPRLRQSRNSDKAFSRPLVLTLPLKAILDSTGAGTLSSMQRLLCATPQGIAGASVVSFQENSFLYFRYKKLVSELCFTRAFELS</sequence>
<dbReference type="EMBL" id="QNUK01000031">
    <property type="protein sequence ID" value="KAF5906558.1"/>
    <property type="molecule type" value="Genomic_DNA"/>
</dbReference>
<feature type="non-terminal residue" evidence="1">
    <location>
        <position position="1"/>
    </location>
</feature>
<dbReference type="Proteomes" id="UP000727407">
    <property type="component" value="Unassembled WGS sequence"/>
</dbReference>
<proteinExistence type="predicted"/>
<organism evidence="1 2">
    <name type="scientific">Clarias magur</name>
    <name type="common">Asian catfish</name>
    <name type="synonym">Macropteronotus magur</name>
    <dbReference type="NCBI Taxonomy" id="1594786"/>
    <lineage>
        <taxon>Eukaryota</taxon>
        <taxon>Metazoa</taxon>
        <taxon>Chordata</taxon>
        <taxon>Craniata</taxon>
        <taxon>Vertebrata</taxon>
        <taxon>Euteleostomi</taxon>
        <taxon>Actinopterygii</taxon>
        <taxon>Neopterygii</taxon>
        <taxon>Teleostei</taxon>
        <taxon>Ostariophysi</taxon>
        <taxon>Siluriformes</taxon>
        <taxon>Clariidae</taxon>
        <taxon>Clarias</taxon>
    </lineage>
</organism>
<name>A0A8J4XEP4_CLAMG</name>
<evidence type="ECO:0000313" key="1">
    <source>
        <dbReference type="EMBL" id="KAF5906558.1"/>
    </source>
</evidence>
<gene>
    <name evidence="1" type="ORF">DAT39_003694</name>
</gene>
<evidence type="ECO:0000313" key="2">
    <source>
        <dbReference type="Proteomes" id="UP000727407"/>
    </source>
</evidence>
<accession>A0A8J4XEP4</accession>
<dbReference type="AlphaFoldDB" id="A0A8J4XEP4"/>
<protein>
    <submittedName>
        <fullName evidence="1">Uncharacterized protein</fullName>
    </submittedName>
</protein>
<feature type="non-terminal residue" evidence="1">
    <location>
        <position position="90"/>
    </location>
</feature>